<proteinExistence type="predicted"/>
<reference evidence="5" key="1">
    <citation type="submission" date="2019-05" db="EMBL/GenBank/DDBJ databases">
        <authorList>
            <consortium name="Pathogen Informatics"/>
        </authorList>
    </citation>
    <scope>NUCLEOTIDE SEQUENCE [LARGE SCALE GENOMIC DNA]</scope>
    <source>
        <strain evidence="5">NCTC12965</strain>
        <strain evidence="4 7">NCTC13193</strain>
    </source>
</reference>
<dbReference type="InterPro" id="IPR009468">
    <property type="entry name" value="DUF1090"/>
</dbReference>
<dbReference type="RefSeq" id="WP_024483094.1">
    <property type="nucleotide sequence ID" value="NZ_CAMISF010000003.1"/>
</dbReference>
<keyword evidence="2" id="KW-0732">Signal</keyword>
<evidence type="ECO:0000313" key="6">
    <source>
        <dbReference type="EMBL" id="WMT14189.1"/>
    </source>
</evidence>
<reference evidence="8" key="2">
    <citation type="submission" date="2020-03" db="EMBL/GenBank/DDBJ databases">
        <title>Genome sequences of seven Enterobacteriaceae strains isolated from Canadian wastewater treatment facilities.</title>
        <authorList>
            <person name="Huang H."/>
            <person name="Chmara J.T."/>
            <person name="Duceppe M.-O."/>
        </authorList>
    </citation>
    <scope>NUCLEOTIDE SEQUENCE [LARGE SCALE GENOMIC DNA]</scope>
    <source>
        <strain evidence="8">Biosolid 3</strain>
    </source>
</reference>
<evidence type="ECO:0000313" key="5">
    <source>
        <dbReference type="EMBL" id="VTR55125.1"/>
    </source>
</evidence>
<feature type="signal peptide" evidence="2">
    <location>
        <begin position="1"/>
        <end position="22"/>
    </location>
</feature>
<dbReference type="Proteomes" id="UP000503464">
    <property type="component" value="Chromosome"/>
</dbReference>
<evidence type="ECO:0000313" key="4">
    <source>
        <dbReference type="EMBL" id="VEI76013.1"/>
    </source>
</evidence>
<dbReference type="GeneID" id="30319429"/>
<dbReference type="Proteomes" id="UP000270487">
    <property type="component" value="Chromosome"/>
</dbReference>
<evidence type="ECO:0000256" key="2">
    <source>
        <dbReference type="SAM" id="SignalP"/>
    </source>
</evidence>
<dbReference type="EMBL" id="LR134492">
    <property type="protein sequence ID" value="VEI76013.1"/>
    <property type="molecule type" value="Genomic_DNA"/>
</dbReference>
<organism evidence="5">
    <name type="scientific">Serratia fonticola</name>
    <dbReference type="NCBI Taxonomy" id="47917"/>
    <lineage>
        <taxon>Bacteria</taxon>
        <taxon>Pseudomonadati</taxon>
        <taxon>Pseudomonadota</taxon>
        <taxon>Gammaproteobacteria</taxon>
        <taxon>Enterobacterales</taxon>
        <taxon>Yersiniaceae</taxon>
        <taxon>Serratia</taxon>
    </lineage>
</organism>
<dbReference type="Pfam" id="PF06476">
    <property type="entry name" value="DUF1090"/>
    <property type="match status" value="1"/>
</dbReference>
<dbReference type="Proteomes" id="UP001235341">
    <property type="component" value="Chromosome"/>
</dbReference>
<dbReference type="KEGG" id="sfw:WN53_04580"/>
<feature type="region of interest" description="Disordered" evidence="1">
    <location>
        <begin position="78"/>
        <end position="104"/>
    </location>
</feature>
<evidence type="ECO:0000256" key="1">
    <source>
        <dbReference type="SAM" id="MobiDB-lite"/>
    </source>
</evidence>
<sequence>MKLRHTLLLAIPLFTFSALSQAAVETCASKAQEIQTQIDYATKHGNSHRVAGLQKALSEVQTHCTEAGLQADRQKKIADKQEKVAEREQELKEAQETGKADKIANKQRKLAEAQAELKAAQAE</sequence>
<evidence type="ECO:0000313" key="7">
    <source>
        <dbReference type="Proteomes" id="UP000270487"/>
    </source>
</evidence>
<evidence type="ECO:0000313" key="9">
    <source>
        <dbReference type="Proteomes" id="UP001235341"/>
    </source>
</evidence>
<evidence type="ECO:0000313" key="3">
    <source>
        <dbReference type="EMBL" id="QKJ57572.1"/>
    </source>
</evidence>
<reference evidence="6 9" key="4">
    <citation type="submission" date="2023-08" db="EMBL/GenBank/DDBJ databases">
        <title>Complete Genome and Methylome dissection of Serratia fonticola NEB369.</title>
        <authorList>
            <person name="Fomenkov A."/>
            <person name="Roberts R.D."/>
        </authorList>
    </citation>
    <scope>NUCLEOTIDE SEQUENCE [LARGE SCALE GENOMIC DNA]</scope>
    <source>
        <strain evidence="6 9">NEB369</strain>
    </source>
</reference>
<evidence type="ECO:0000313" key="8">
    <source>
        <dbReference type="Proteomes" id="UP000503464"/>
    </source>
</evidence>
<keyword evidence="9" id="KW-1185">Reference proteome</keyword>
<dbReference type="Gene3D" id="1.20.58.90">
    <property type="match status" value="1"/>
</dbReference>
<accession>A0A0F7H7W2</accession>
<dbReference type="STRING" id="47917.AV650_00050"/>
<dbReference type="EMBL" id="CP133586">
    <property type="protein sequence ID" value="WMT14189.1"/>
    <property type="molecule type" value="Genomic_DNA"/>
</dbReference>
<protein>
    <submittedName>
        <fullName evidence="3">DUF1090 domain-containing protein</fullName>
    </submittedName>
    <submittedName>
        <fullName evidence="5">Protein of uncharacterized function (DUF1090)</fullName>
    </submittedName>
</protein>
<dbReference type="EMBL" id="CP054160">
    <property type="protein sequence ID" value="QKJ57572.1"/>
    <property type="molecule type" value="Genomic_DNA"/>
</dbReference>
<dbReference type="AlphaFoldDB" id="A0A0F7H7W2"/>
<reference evidence="3" key="3">
    <citation type="submission" date="2022-06" db="EMBL/GenBank/DDBJ databases">
        <title>Genome sequences of seven Enterobacteriaceae strains isolated from Canadian wastewater treatment facilities.</title>
        <authorList>
            <person name="Huang H."/>
            <person name="Chmara J.T."/>
            <person name="Duceppe M.-O."/>
        </authorList>
    </citation>
    <scope>NUCLEOTIDE SEQUENCE</scope>
    <source>
        <strain evidence="3">HH13</strain>
    </source>
</reference>
<dbReference type="EMBL" id="CABEEZ010000133">
    <property type="protein sequence ID" value="VTR55125.1"/>
    <property type="molecule type" value="Genomic_DNA"/>
</dbReference>
<feature type="chain" id="PRO_5002516409" evidence="2">
    <location>
        <begin position="23"/>
        <end position="123"/>
    </location>
</feature>
<name>A0A0F7H7W2_SERFO</name>
<gene>
    <name evidence="5" type="primary">yqjC_2</name>
    <name evidence="3" type="ORF">G9399_03135</name>
    <name evidence="5" type="ORF">NCTC12965_06896</name>
    <name evidence="4" type="ORF">NCTC13193_05163</name>
    <name evidence="6" type="ORF">RFB13_23830</name>
</gene>